<dbReference type="CDD" id="cd07067">
    <property type="entry name" value="HP_PGM_like"/>
    <property type="match status" value="1"/>
</dbReference>
<gene>
    <name evidence="2" type="ORF">SAMN04244573_03472</name>
</gene>
<dbReference type="SMART" id="SM00855">
    <property type="entry name" value="PGAM"/>
    <property type="match status" value="1"/>
</dbReference>
<name>A0A1H9NLU4_9GAMM</name>
<dbReference type="SUPFAM" id="SSF53254">
    <property type="entry name" value="Phosphoglycerate mutase-like"/>
    <property type="match status" value="1"/>
</dbReference>
<dbReference type="Proteomes" id="UP000199267">
    <property type="component" value="Unassembled WGS sequence"/>
</dbReference>
<dbReference type="AlphaFoldDB" id="A0A1H9NLU4"/>
<reference evidence="2 3" key="1">
    <citation type="submission" date="2016-10" db="EMBL/GenBank/DDBJ databases">
        <authorList>
            <person name="de Groot N.N."/>
        </authorList>
    </citation>
    <scope>NUCLEOTIDE SEQUENCE [LARGE SCALE GENOMIC DNA]</scope>
    <source>
        <strain evidence="2 3">DSM 378</strain>
    </source>
</reference>
<evidence type="ECO:0000313" key="3">
    <source>
        <dbReference type="Proteomes" id="UP000199267"/>
    </source>
</evidence>
<dbReference type="PANTHER" id="PTHR47623">
    <property type="entry name" value="OS09G0287300 PROTEIN"/>
    <property type="match status" value="1"/>
</dbReference>
<dbReference type="Gene3D" id="3.40.50.1240">
    <property type="entry name" value="Phosphoglycerate mutase-like"/>
    <property type="match status" value="1"/>
</dbReference>
<evidence type="ECO:0000313" key="2">
    <source>
        <dbReference type="EMBL" id="SER36625.1"/>
    </source>
</evidence>
<organism evidence="2 3">
    <name type="scientific">Azotobacter beijerinckii</name>
    <dbReference type="NCBI Taxonomy" id="170623"/>
    <lineage>
        <taxon>Bacteria</taxon>
        <taxon>Pseudomonadati</taxon>
        <taxon>Pseudomonadota</taxon>
        <taxon>Gammaproteobacteria</taxon>
        <taxon>Pseudomonadales</taxon>
        <taxon>Pseudomonadaceae</taxon>
        <taxon>Azotobacter</taxon>
    </lineage>
</organism>
<proteinExistence type="predicted"/>
<dbReference type="InterPro" id="IPR013078">
    <property type="entry name" value="His_Pase_superF_clade-1"/>
</dbReference>
<protein>
    <submittedName>
        <fullName evidence="2">Phosphohistidine phosphatase</fullName>
    </submittedName>
</protein>
<sequence length="201" mass="22368">MSHVDAVFDGEPIASLERPIPREWPLFPNIRTNAMKTLWLVRHAKSSWDDAALPDRDRPLADRGWREVAKMGKRLAQRGVKPDLILSSPATRALATAEAIAKALDYGRKYIVVDDRLYACQADDLLEVVQALGDQPKSVLLVGHNPELSEFAHLLSSEITHLPTCAVAEFRFATKSWAEVGKIPPERVVLDYPKKKGRGAP</sequence>
<dbReference type="EMBL" id="FOFJ01000045">
    <property type="protein sequence ID" value="SER36625.1"/>
    <property type="molecule type" value="Genomic_DNA"/>
</dbReference>
<feature type="binding site" evidence="1">
    <location>
        <position position="92"/>
    </location>
    <ligand>
        <name>substrate</name>
    </ligand>
</feature>
<accession>A0A1H9NLU4</accession>
<dbReference type="Pfam" id="PF00300">
    <property type="entry name" value="His_Phos_1"/>
    <property type="match status" value="1"/>
</dbReference>
<dbReference type="PANTHER" id="PTHR47623:SF1">
    <property type="entry name" value="OS09G0287300 PROTEIN"/>
    <property type="match status" value="1"/>
</dbReference>
<dbReference type="InterPro" id="IPR029033">
    <property type="entry name" value="His_PPase_superfam"/>
</dbReference>
<evidence type="ECO:0000256" key="1">
    <source>
        <dbReference type="PIRSR" id="PIRSR613078-2"/>
    </source>
</evidence>